<dbReference type="Pfam" id="PF13560">
    <property type="entry name" value="HTH_31"/>
    <property type="match status" value="1"/>
</dbReference>
<evidence type="ECO:0000259" key="1">
    <source>
        <dbReference type="PROSITE" id="PS50943"/>
    </source>
</evidence>
<dbReference type="InterPro" id="IPR010982">
    <property type="entry name" value="Lambda_DNA-bd_dom_sf"/>
</dbReference>
<organism evidence="2 3">
    <name type="scientific">Lentzea aerocolonigenes</name>
    <name type="common">Lechevalieria aerocolonigenes</name>
    <name type="synonym">Saccharothrix aerocolonigenes</name>
    <dbReference type="NCBI Taxonomy" id="68170"/>
    <lineage>
        <taxon>Bacteria</taxon>
        <taxon>Bacillati</taxon>
        <taxon>Actinomycetota</taxon>
        <taxon>Actinomycetes</taxon>
        <taxon>Pseudonocardiales</taxon>
        <taxon>Pseudonocardiaceae</taxon>
        <taxon>Lentzea</taxon>
    </lineage>
</organism>
<dbReference type="EMBL" id="JYJG01000306">
    <property type="protein sequence ID" value="KJK43133.1"/>
    <property type="molecule type" value="Genomic_DNA"/>
</dbReference>
<dbReference type="STRING" id="68170.GCA_000974445_00936"/>
<proteinExistence type="predicted"/>
<comment type="caution">
    <text evidence="2">The sequence shown here is derived from an EMBL/GenBank/DDBJ whole genome shotgun (WGS) entry which is preliminary data.</text>
</comment>
<evidence type="ECO:0000313" key="2">
    <source>
        <dbReference type="EMBL" id="KJK43133.1"/>
    </source>
</evidence>
<dbReference type="GO" id="GO:0003677">
    <property type="term" value="F:DNA binding"/>
    <property type="evidence" value="ECO:0007669"/>
    <property type="project" value="InterPro"/>
</dbReference>
<reference evidence="2 3" key="1">
    <citation type="submission" date="2015-02" db="EMBL/GenBank/DDBJ databases">
        <authorList>
            <person name="Ju K.-S."/>
            <person name="Doroghazi J.R."/>
            <person name="Metcalf W."/>
        </authorList>
    </citation>
    <scope>NUCLEOTIDE SEQUENCE [LARGE SCALE GENOMIC DNA]</scope>
    <source>
        <strain evidence="2 3">NRRL B-16140</strain>
    </source>
</reference>
<dbReference type="SMART" id="SM00530">
    <property type="entry name" value="HTH_XRE"/>
    <property type="match status" value="1"/>
</dbReference>
<dbReference type="AlphaFoldDB" id="A0A0F0GNX5"/>
<accession>A0A0F0GNX5</accession>
<dbReference type="CDD" id="cd00093">
    <property type="entry name" value="HTH_XRE"/>
    <property type="match status" value="1"/>
</dbReference>
<keyword evidence="3" id="KW-1185">Reference proteome</keyword>
<name>A0A0F0GNX5_LENAE</name>
<sequence length="85" mass="9151">MVRIPLTSTERERGRRLGQLLRDARGEESMVEIAARAGLSAETVRKIETGRAPTPSFFTIAALAGALGISLDMINELLAPQSRSA</sequence>
<dbReference type="eggNOG" id="COG1426">
    <property type="taxonomic scope" value="Bacteria"/>
</dbReference>
<dbReference type="PROSITE" id="PS50943">
    <property type="entry name" value="HTH_CROC1"/>
    <property type="match status" value="1"/>
</dbReference>
<dbReference type="InterPro" id="IPR001387">
    <property type="entry name" value="Cro/C1-type_HTH"/>
</dbReference>
<dbReference type="Proteomes" id="UP000033393">
    <property type="component" value="Unassembled WGS sequence"/>
</dbReference>
<dbReference type="RefSeq" id="WP_045315931.1">
    <property type="nucleotide sequence ID" value="NZ_JYJG01000306.1"/>
</dbReference>
<feature type="domain" description="HTH cro/C1-type" evidence="1">
    <location>
        <begin position="29"/>
        <end position="74"/>
    </location>
</feature>
<evidence type="ECO:0000313" key="3">
    <source>
        <dbReference type="Proteomes" id="UP000033393"/>
    </source>
</evidence>
<dbReference type="OrthoDB" id="5196639at2"/>
<dbReference type="SUPFAM" id="SSF47413">
    <property type="entry name" value="lambda repressor-like DNA-binding domains"/>
    <property type="match status" value="1"/>
</dbReference>
<gene>
    <name evidence="2" type="ORF">UK23_34520</name>
</gene>
<protein>
    <submittedName>
        <fullName evidence="2">XRE family transcriptional regulator</fullName>
    </submittedName>
</protein>
<dbReference type="Gene3D" id="1.10.260.40">
    <property type="entry name" value="lambda repressor-like DNA-binding domains"/>
    <property type="match status" value="1"/>
</dbReference>
<dbReference type="PATRIC" id="fig|68170.10.peg.8900"/>